<dbReference type="CDD" id="cd03784">
    <property type="entry name" value="GT1_Gtf-like"/>
    <property type="match status" value="1"/>
</dbReference>
<comment type="similarity">
    <text evidence="1">Belongs to the UDP-glycosyltransferase family.</text>
</comment>
<proteinExistence type="evidence at transcript level"/>
<name>A0A387II21_NEMME</name>
<evidence type="ECO:0000313" key="3">
    <source>
        <dbReference type="EMBL" id="BBC62116.1"/>
    </source>
</evidence>
<dbReference type="InterPro" id="IPR002213">
    <property type="entry name" value="UDP_glucos_trans"/>
</dbReference>
<dbReference type="Gene3D" id="3.40.50.2000">
    <property type="entry name" value="Glycogen Phosphorylase B"/>
    <property type="match status" value="2"/>
</dbReference>
<dbReference type="SUPFAM" id="SSF53756">
    <property type="entry name" value="UDP-Glycosyltransferase/glycogen phosphorylase"/>
    <property type="match status" value="1"/>
</dbReference>
<keyword evidence="2 3" id="KW-0808">Transferase</keyword>
<dbReference type="GO" id="GO:0080043">
    <property type="term" value="F:quercetin 3-O-glucosyltransferase activity"/>
    <property type="evidence" value="ECO:0007669"/>
    <property type="project" value="TreeGrafter"/>
</dbReference>
<dbReference type="GO" id="GO:0080044">
    <property type="term" value="F:quercetin 7-O-glucosyltransferase activity"/>
    <property type="evidence" value="ECO:0007669"/>
    <property type="project" value="TreeGrafter"/>
</dbReference>
<dbReference type="Pfam" id="PF00201">
    <property type="entry name" value="UDPGT"/>
    <property type="match status" value="1"/>
</dbReference>
<dbReference type="FunFam" id="3.40.50.2000:FF:000040">
    <property type="entry name" value="UDP-glycosyltransferase 76C1"/>
    <property type="match status" value="1"/>
</dbReference>
<reference evidence="3" key="1">
    <citation type="journal article" date="2018" name="Plant Cell Physiol.">
        <title>Identification and Characterization of Novel Nemophila menziesii Flavone Glucosyltransferases that Catalyze Biosynthesis of Flavone 7,4'-O-Diglucoside, a Key Component of Blue Metalloanthocyanins.</title>
        <authorList>
            <person name="Okitsu N."/>
            <person name="Matsui K."/>
            <person name="Horikawa M."/>
            <person name="Sugahara K."/>
            <person name="Tanaka Y."/>
        </authorList>
    </citation>
    <scope>NUCLEOTIDE SEQUENCE</scope>
    <source>
        <tissue evidence="3">Petal</tissue>
    </source>
</reference>
<evidence type="ECO:0000256" key="2">
    <source>
        <dbReference type="ARBA" id="ARBA00022679"/>
    </source>
</evidence>
<dbReference type="FunFam" id="3.40.50.2000:FF:000120">
    <property type="entry name" value="UDP-glycosyltransferase 76C1"/>
    <property type="match status" value="1"/>
</dbReference>
<gene>
    <name evidence="3" type="primary">NmGT18</name>
</gene>
<organism evidence="3">
    <name type="scientific">Nemophila menziesii</name>
    <name type="common">Baby blue eyes</name>
    <dbReference type="NCBI Taxonomy" id="79376"/>
    <lineage>
        <taxon>Eukaryota</taxon>
        <taxon>Viridiplantae</taxon>
        <taxon>Streptophyta</taxon>
        <taxon>Embryophyta</taxon>
        <taxon>Tracheophyta</taxon>
        <taxon>Spermatophyta</taxon>
        <taxon>Magnoliopsida</taxon>
        <taxon>eudicotyledons</taxon>
        <taxon>Gunneridae</taxon>
        <taxon>Pentapetalae</taxon>
        <taxon>asterids</taxon>
        <taxon>lamiids</taxon>
        <taxon>Boraginales</taxon>
        <taxon>Hydrophyllaceae</taxon>
        <taxon>Nemophila</taxon>
    </lineage>
</organism>
<dbReference type="PANTHER" id="PTHR11926:SF1374">
    <property type="entry name" value="UDP-GLYCOSYLTRANSFERASE 76F1-RELATED"/>
    <property type="match status" value="1"/>
</dbReference>
<dbReference type="EMBL" id="LC368274">
    <property type="protein sequence ID" value="BBC62116.1"/>
    <property type="molecule type" value="mRNA"/>
</dbReference>
<accession>A0A387II21</accession>
<dbReference type="PANTHER" id="PTHR11926">
    <property type="entry name" value="GLUCOSYL/GLUCURONOSYL TRANSFERASES"/>
    <property type="match status" value="1"/>
</dbReference>
<evidence type="ECO:0000256" key="1">
    <source>
        <dbReference type="ARBA" id="ARBA00009995"/>
    </source>
</evidence>
<sequence>MQEVKGSGKKYVVLVPLALQGHITCMLQLGSILHSRGFSIIVAHPQHNSPNPQNQPEFDFVSLPDNVSSLEDTSFSNVLEILSTIFANFGSPLQDYLVQIMEKHEIVCIIYDSVMHFVDSIATHLKLPSIVMRPHTAAYNLSDLTIIRLYSENKLPMQESQLEEIVPGFHPFRFKDMSYLVTSSQMDDGGCQFWKDLNNIGSSRAIIYNTIEDLESSPLSLLQEHYKVPLFCIGPFHKFGPPIQTSLLKADNSCIAWLDLQPPNSVLYISFGSGSTMDEKQLIEAAWGLVKSEQSFIWVVRSESVNESKWLEKMPEDIQQVIRERGLIVKWAPQKEILAHSAVGGFWNHGGWNSVLESICEGIPMICTPFMADHGVITRYVTHVWRVGLEMESTSKREVIEKTIQRLMVDIEGKEMKKRALDMKQHLEVCVEKGGPSYDSIDKLTEFITSLSLNK</sequence>
<dbReference type="AlphaFoldDB" id="A0A387II21"/>
<protein>
    <submittedName>
        <fullName evidence="3">Glucosyltransferase 18</fullName>
    </submittedName>
</protein>